<dbReference type="RefSeq" id="WP_353718932.1">
    <property type="nucleotide sequence ID" value="NZ_CP159289.1"/>
</dbReference>
<gene>
    <name evidence="1" type="ORF">ABV298_25390</name>
</gene>
<organism evidence="1">
    <name type="scientific">Dyadobacter sp. 676</name>
    <dbReference type="NCBI Taxonomy" id="3088362"/>
    <lineage>
        <taxon>Bacteria</taxon>
        <taxon>Pseudomonadati</taxon>
        <taxon>Bacteroidota</taxon>
        <taxon>Cytophagia</taxon>
        <taxon>Cytophagales</taxon>
        <taxon>Spirosomataceae</taxon>
        <taxon>Dyadobacter</taxon>
    </lineage>
</organism>
<reference evidence="1" key="1">
    <citation type="submission" date="2024-06" db="EMBL/GenBank/DDBJ databases">
        <title>Sequencing and assembly of the genome of Dyadobacter sp. strain 676, a symbiont of Cyamopsis tetragonoloba.</title>
        <authorList>
            <person name="Guro P."/>
            <person name="Sazanova A."/>
            <person name="Kuznetsova I."/>
            <person name="Belimov A."/>
            <person name="Safronova V."/>
        </authorList>
    </citation>
    <scope>NUCLEOTIDE SEQUENCE</scope>
    <source>
        <strain evidence="1">676</strain>
    </source>
</reference>
<sequence length="158" mass="17918">MKIKIVKKGDRNLLVCTRVDGSVEMADLGPQLPFHDIAHFLIERHLMLKHGFYGNIYHGYSVRELSSKEVIMTLNAESTIAEILTRALQAVGSGAGSADQFMAMVSDELSRYSIDYRPALDRTDVARLAVQYRELTENWKALQQSESIELDFPIENWT</sequence>
<dbReference type="EMBL" id="CP159289">
    <property type="protein sequence ID" value="XCH23608.1"/>
    <property type="molecule type" value="Genomic_DNA"/>
</dbReference>
<protein>
    <submittedName>
        <fullName evidence="1">Uncharacterized protein</fullName>
    </submittedName>
</protein>
<accession>A0AAU8FIS4</accession>
<dbReference type="AlphaFoldDB" id="A0AAU8FIS4"/>
<name>A0AAU8FIS4_9BACT</name>
<proteinExistence type="predicted"/>
<evidence type="ECO:0000313" key="1">
    <source>
        <dbReference type="EMBL" id="XCH23608.1"/>
    </source>
</evidence>